<evidence type="ECO:0000256" key="5">
    <source>
        <dbReference type="ARBA" id="ARBA00022496"/>
    </source>
</evidence>
<keyword evidence="4 14" id="KW-1134">Transmembrane beta strand</keyword>
<organism evidence="19 20">
    <name type="scientific">Rhodobacter capsulatus</name>
    <name type="common">Rhodopseudomonas capsulata</name>
    <dbReference type="NCBI Taxonomy" id="1061"/>
    <lineage>
        <taxon>Bacteria</taxon>
        <taxon>Pseudomonadati</taxon>
        <taxon>Pseudomonadota</taxon>
        <taxon>Alphaproteobacteria</taxon>
        <taxon>Rhodobacterales</taxon>
        <taxon>Rhodobacter group</taxon>
        <taxon>Rhodobacter</taxon>
    </lineage>
</organism>
<dbReference type="CDD" id="cd01347">
    <property type="entry name" value="ligand_gated_channel"/>
    <property type="match status" value="1"/>
</dbReference>
<keyword evidence="12 19" id="KW-0675">Receptor</keyword>
<sequence length="710" mass="76190">MTFPSQTVRPRHRLLKSGCAVLALLAAQPATAQDGAETDAETPFRLSPITVNAAGKADDDAATVVARELWVGGKVATSLQDTPASVSVITQKEIEARKADTLEEVLQYSAGLHTDYYGTDDRNDYFQIRGFSATTYRDGLTLGSMRGVREDPYAYERVEVLRGANSTLFGVADPGGSVNFVTKQPKFERIAETRLSYGSFGSAEAAFDFGNVLNAADTLAFRLTGKVKDGALEYDHSNDDETFLMAGLTWSPSTATSLSLIVDHLDRDGTPNSGGYPLDRDYDRSAFYGEPGFNYHDVERTSVTALLTHDFGNGLTLRGNLRYSDLTDTFGYVYLYDYAGRTGTTLSRYYFGTDRSATETIGNAVLQYDTTFGSIGSSTLGGIEFRDGTSTDTSIYGLAGSIDLANPVFSGGPASPSVYARTRVENLTRSVFATQNLAFNDRLIATVGLRHDWLDVTSTNLMGATPVSTGGDFSESSGRAALTWKFTPSLSIYGSFVESIAPPTVGVDPERGEQYEIGVKFAPEGSNTLISAAVYDLTKKDVTIAVVQPGGAIEREKVGESRVRGLDLEAKTELTSALTLIGSYSYIDSEVVTGTLRSGASIAGKQFASTPNHVASIWANYTLAGTQARGDVTLGLGLRHVGSYYFDAVNSRKASAATLVDASVGYDLSETATLELHVSNLLDDQHVVGSGTADYYNPGREIGLSLRKSW</sequence>
<dbReference type="Gene3D" id="2.170.130.10">
    <property type="entry name" value="TonB-dependent receptor, plug domain"/>
    <property type="match status" value="1"/>
</dbReference>
<keyword evidence="9" id="KW-0406">Ion transport</keyword>
<dbReference type="PANTHER" id="PTHR32552:SF68">
    <property type="entry name" value="FERRICHROME OUTER MEMBRANE TRANSPORTER_PHAGE RECEPTOR"/>
    <property type="match status" value="1"/>
</dbReference>
<keyword evidence="5" id="KW-0410">Iron transport</keyword>
<dbReference type="InterPro" id="IPR010105">
    <property type="entry name" value="TonB_sidphr_rcpt"/>
</dbReference>
<dbReference type="InterPro" id="IPR039426">
    <property type="entry name" value="TonB-dep_rcpt-like"/>
</dbReference>
<proteinExistence type="inferred from homology"/>
<dbReference type="InterPro" id="IPR037066">
    <property type="entry name" value="Plug_dom_sf"/>
</dbReference>
<reference evidence="19 20" key="1">
    <citation type="submission" date="2019-04" db="EMBL/GenBank/DDBJ databases">
        <title>Draft Whole-Genome sequence of the purple photosynthetic bacterium Rhodobacter capsulatus SP108 with an indigenous class A beta-lactamase.</title>
        <authorList>
            <person name="Robertson S."/>
            <person name="Meyer T.E."/>
            <person name="Kyndt J.A."/>
        </authorList>
    </citation>
    <scope>NUCLEOTIDE SEQUENCE [LARGE SCALE GENOMIC DNA]</scope>
    <source>
        <strain evidence="19 20">SP108</strain>
    </source>
</reference>
<accession>A0A4U1JLM4</accession>
<dbReference type="GO" id="GO:0009279">
    <property type="term" value="C:cell outer membrane"/>
    <property type="evidence" value="ECO:0007669"/>
    <property type="project" value="UniProtKB-SubCell"/>
</dbReference>
<dbReference type="GO" id="GO:0038023">
    <property type="term" value="F:signaling receptor activity"/>
    <property type="evidence" value="ECO:0007669"/>
    <property type="project" value="InterPro"/>
</dbReference>
<protein>
    <submittedName>
        <fullName evidence="19">TonB-dependent siderophore receptor</fullName>
    </submittedName>
</protein>
<comment type="similarity">
    <text evidence="2 14 15">Belongs to the TonB-dependent receptor family.</text>
</comment>
<evidence type="ECO:0000313" key="19">
    <source>
        <dbReference type="EMBL" id="TKD14455.1"/>
    </source>
</evidence>
<dbReference type="GO" id="GO:0015344">
    <property type="term" value="F:siderophore uptake transmembrane transporter activity"/>
    <property type="evidence" value="ECO:0007669"/>
    <property type="project" value="TreeGrafter"/>
</dbReference>
<keyword evidence="8" id="KW-0408">Iron</keyword>
<keyword evidence="7 16" id="KW-0732">Signal</keyword>
<evidence type="ECO:0000256" key="7">
    <source>
        <dbReference type="ARBA" id="ARBA00022729"/>
    </source>
</evidence>
<evidence type="ECO:0000259" key="17">
    <source>
        <dbReference type="Pfam" id="PF00593"/>
    </source>
</evidence>
<keyword evidence="11 14" id="KW-0472">Membrane</keyword>
<comment type="caution">
    <text evidence="19">The sequence shown here is derived from an EMBL/GenBank/DDBJ whole genome shotgun (WGS) entry which is preliminary data.</text>
</comment>
<evidence type="ECO:0000256" key="15">
    <source>
        <dbReference type="RuleBase" id="RU003357"/>
    </source>
</evidence>
<feature type="domain" description="TonB-dependent receptor plug" evidence="18">
    <location>
        <begin position="79"/>
        <end position="176"/>
    </location>
</feature>
<feature type="domain" description="TonB-dependent receptor-like beta-barrel" evidence="17">
    <location>
        <begin position="250"/>
        <end position="681"/>
    </location>
</feature>
<evidence type="ECO:0000256" key="4">
    <source>
        <dbReference type="ARBA" id="ARBA00022452"/>
    </source>
</evidence>
<evidence type="ECO:0000259" key="18">
    <source>
        <dbReference type="Pfam" id="PF07715"/>
    </source>
</evidence>
<dbReference type="SUPFAM" id="SSF56935">
    <property type="entry name" value="Porins"/>
    <property type="match status" value="1"/>
</dbReference>
<dbReference type="OrthoDB" id="9760333at2"/>
<evidence type="ECO:0000256" key="13">
    <source>
        <dbReference type="ARBA" id="ARBA00023237"/>
    </source>
</evidence>
<dbReference type="Proteomes" id="UP000310597">
    <property type="component" value="Unassembled WGS sequence"/>
</dbReference>
<dbReference type="NCBIfam" id="TIGR01783">
    <property type="entry name" value="TonB-siderophor"/>
    <property type="match status" value="1"/>
</dbReference>
<gene>
    <name evidence="19" type="ORF">FBT96_18195</name>
</gene>
<evidence type="ECO:0000313" key="20">
    <source>
        <dbReference type="Proteomes" id="UP000310597"/>
    </source>
</evidence>
<feature type="chain" id="PRO_5020533593" evidence="16">
    <location>
        <begin position="33"/>
        <end position="710"/>
    </location>
</feature>
<evidence type="ECO:0000256" key="3">
    <source>
        <dbReference type="ARBA" id="ARBA00022448"/>
    </source>
</evidence>
<feature type="signal peptide" evidence="16">
    <location>
        <begin position="1"/>
        <end position="32"/>
    </location>
</feature>
<evidence type="ECO:0000256" key="9">
    <source>
        <dbReference type="ARBA" id="ARBA00023065"/>
    </source>
</evidence>
<evidence type="ECO:0000256" key="2">
    <source>
        <dbReference type="ARBA" id="ARBA00009810"/>
    </source>
</evidence>
<dbReference type="PANTHER" id="PTHR32552">
    <property type="entry name" value="FERRICHROME IRON RECEPTOR-RELATED"/>
    <property type="match status" value="1"/>
</dbReference>
<dbReference type="InterPro" id="IPR036942">
    <property type="entry name" value="Beta-barrel_TonB_sf"/>
</dbReference>
<dbReference type="Pfam" id="PF07715">
    <property type="entry name" value="Plug"/>
    <property type="match status" value="1"/>
</dbReference>
<name>A0A4U1JLM4_RHOCA</name>
<evidence type="ECO:0000256" key="12">
    <source>
        <dbReference type="ARBA" id="ARBA00023170"/>
    </source>
</evidence>
<keyword evidence="10 15" id="KW-0798">TonB box</keyword>
<evidence type="ECO:0000256" key="8">
    <source>
        <dbReference type="ARBA" id="ARBA00023004"/>
    </source>
</evidence>
<dbReference type="GO" id="GO:0015891">
    <property type="term" value="P:siderophore transport"/>
    <property type="evidence" value="ECO:0007669"/>
    <property type="project" value="InterPro"/>
</dbReference>
<dbReference type="Pfam" id="PF00593">
    <property type="entry name" value="TonB_dep_Rec_b-barrel"/>
    <property type="match status" value="1"/>
</dbReference>
<dbReference type="RefSeq" id="WP_136909180.1">
    <property type="nucleotide sequence ID" value="NZ_SWJZ01000102.1"/>
</dbReference>
<comment type="subcellular location">
    <subcellularLocation>
        <location evidence="1 14">Cell outer membrane</location>
        <topology evidence="1 14">Multi-pass membrane protein</topology>
    </subcellularLocation>
</comment>
<evidence type="ECO:0000256" key="10">
    <source>
        <dbReference type="ARBA" id="ARBA00023077"/>
    </source>
</evidence>
<evidence type="ECO:0000256" key="14">
    <source>
        <dbReference type="PROSITE-ProRule" id="PRU01360"/>
    </source>
</evidence>
<dbReference type="InterPro" id="IPR012910">
    <property type="entry name" value="Plug_dom"/>
</dbReference>
<evidence type="ECO:0000256" key="6">
    <source>
        <dbReference type="ARBA" id="ARBA00022692"/>
    </source>
</evidence>
<dbReference type="PROSITE" id="PS52016">
    <property type="entry name" value="TONB_DEPENDENT_REC_3"/>
    <property type="match status" value="1"/>
</dbReference>
<evidence type="ECO:0000256" key="16">
    <source>
        <dbReference type="SAM" id="SignalP"/>
    </source>
</evidence>
<dbReference type="InterPro" id="IPR000531">
    <property type="entry name" value="Beta-barrel_TonB"/>
</dbReference>
<dbReference type="Gene3D" id="2.40.170.20">
    <property type="entry name" value="TonB-dependent receptor, beta-barrel domain"/>
    <property type="match status" value="1"/>
</dbReference>
<keyword evidence="3 14" id="KW-0813">Transport</keyword>
<evidence type="ECO:0000256" key="11">
    <source>
        <dbReference type="ARBA" id="ARBA00023136"/>
    </source>
</evidence>
<dbReference type="EMBL" id="SWJZ01000102">
    <property type="protein sequence ID" value="TKD14455.1"/>
    <property type="molecule type" value="Genomic_DNA"/>
</dbReference>
<keyword evidence="6 14" id="KW-0812">Transmembrane</keyword>
<keyword evidence="13 14" id="KW-0998">Cell outer membrane</keyword>
<dbReference type="AlphaFoldDB" id="A0A4U1JLM4"/>
<evidence type="ECO:0000256" key="1">
    <source>
        <dbReference type="ARBA" id="ARBA00004571"/>
    </source>
</evidence>